<dbReference type="SUPFAM" id="SSF161098">
    <property type="entry name" value="MetI-like"/>
    <property type="match status" value="1"/>
</dbReference>
<keyword evidence="5 7" id="KW-1133">Transmembrane helix</keyword>
<dbReference type="AlphaFoldDB" id="A0A0A0C1N6"/>
<dbReference type="GO" id="GO:0055085">
    <property type="term" value="P:transmembrane transport"/>
    <property type="evidence" value="ECO:0007669"/>
    <property type="project" value="InterPro"/>
</dbReference>
<feature type="transmembrane region" description="Helical" evidence="7">
    <location>
        <begin position="200"/>
        <end position="223"/>
    </location>
</feature>
<accession>A0A0A0C1N6</accession>
<dbReference type="GO" id="GO:0005886">
    <property type="term" value="C:plasma membrane"/>
    <property type="evidence" value="ECO:0007669"/>
    <property type="project" value="UniProtKB-SubCell"/>
</dbReference>
<reference evidence="10 11" key="1">
    <citation type="submission" date="2013-08" db="EMBL/GenBank/DDBJ databases">
        <title>Genome sequencing of Cellulomonas bogoriensis 69B4.</title>
        <authorList>
            <person name="Chen F."/>
            <person name="Li Y."/>
            <person name="Wang G."/>
        </authorList>
    </citation>
    <scope>NUCLEOTIDE SEQUENCE [LARGE SCALE GENOMIC DNA]</scope>
    <source>
        <strain evidence="10 11">69B4</strain>
    </source>
</reference>
<dbReference type="OrthoDB" id="9805974at2"/>
<evidence type="ECO:0000256" key="7">
    <source>
        <dbReference type="RuleBase" id="RU363032"/>
    </source>
</evidence>
<dbReference type="PANTHER" id="PTHR30193">
    <property type="entry name" value="ABC TRANSPORTER PERMEASE PROTEIN"/>
    <property type="match status" value="1"/>
</dbReference>
<feature type="transmembrane region" description="Helical" evidence="7">
    <location>
        <begin position="43"/>
        <end position="66"/>
    </location>
</feature>
<dbReference type="Gene3D" id="1.10.3720.10">
    <property type="entry name" value="MetI-like"/>
    <property type="match status" value="1"/>
</dbReference>
<feature type="transmembrane region" description="Helical" evidence="7">
    <location>
        <begin position="108"/>
        <end position="129"/>
    </location>
</feature>
<evidence type="ECO:0000256" key="4">
    <source>
        <dbReference type="ARBA" id="ARBA00022692"/>
    </source>
</evidence>
<dbReference type="InterPro" id="IPR051393">
    <property type="entry name" value="ABC_transporter_permease"/>
</dbReference>
<dbReference type="Proteomes" id="UP000054314">
    <property type="component" value="Unassembled WGS sequence"/>
</dbReference>
<comment type="caution">
    <text evidence="10">The sequence shown here is derived from an EMBL/GenBank/DDBJ whole genome shotgun (WGS) entry which is preliminary data.</text>
</comment>
<proteinExistence type="inferred from homology"/>
<dbReference type="InterPro" id="IPR035906">
    <property type="entry name" value="MetI-like_sf"/>
</dbReference>
<dbReference type="EMBL" id="AXCZ01000053">
    <property type="protein sequence ID" value="KGM13264.1"/>
    <property type="molecule type" value="Genomic_DNA"/>
</dbReference>
<keyword evidence="4 7" id="KW-0812">Transmembrane</keyword>
<feature type="transmembrane region" description="Helical" evidence="7">
    <location>
        <begin position="141"/>
        <end position="162"/>
    </location>
</feature>
<evidence type="ECO:0000313" key="11">
    <source>
        <dbReference type="Proteomes" id="UP000054314"/>
    </source>
</evidence>
<dbReference type="RefSeq" id="WP_084136581.1">
    <property type="nucleotide sequence ID" value="NZ_AXCZ01000053.1"/>
</dbReference>
<feature type="compositionally biased region" description="Low complexity" evidence="8">
    <location>
        <begin position="15"/>
        <end position="26"/>
    </location>
</feature>
<evidence type="ECO:0000259" key="9">
    <source>
        <dbReference type="PROSITE" id="PS50928"/>
    </source>
</evidence>
<keyword evidence="2 7" id="KW-0813">Transport</keyword>
<evidence type="ECO:0000256" key="6">
    <source>
        <dbReference type="ARBA" id="ARBA00023136"/>
    </source>
</evidence>
<feature type="region of interest" description="Disordered" evidence="8">
    <location>
        <begin position="1"/>
        <end position="31"/>
    </location>
</feature>
<evidence type="ECO:0000256" key="1">
    <source>
        <dbReference type="ARBA" id="ARBA00004651"/>
    </source>
</evidence>
<dbReference type="PANTHER" id="PTHR30193:SF37">
    <property type="entry name" value="INNER MEMBRANE ABC TRANSPORTER PERMEASE PROTEIN YCJO"/>
    <property type="match status" value="1"/>
</dbReference>
<dbReference type="CDD" id="cd06261">
    <property type="entry name" value="TM_PBP2"/>
    <property type="match status" value="1"/>
</dbReference>
<name>A0A0A0C1N6_9CELL</name>
<comment type="subcellular location">
    <subcellularLocation>
        <location evidence="1 7">Cell membrane</location>
        <topology evidence="1 7">Multi-pass membrane protein</topology>
    </subcellularLocation>
</comment>
<keyword evidence="11" id="KW-1185">Reference proteome</keyword>
<evidence type="ECO:0000313" key="10">
    <source>
        <dbReference type="EMBL" id="KGM13264.1"/>
    </source>
</evidence>
<feature type="transmembrane region" description="Helical" evidence="7">
    <location>
        <begin position="311"/>
        <end position="335"/>
    </location>
</feature>
<comment type="similarity">
    <text evidence="7">Belongs to the binding-protein-dependent transport system permease family.</text>
</comment>
<protein>
    <submittedName>
        <fullName evidence="10">ABC transporter permease</fullName>
    </submittedName>
</protein>
<gene>
    <name evidence="10" type="ORF">N869_10845</name>
</gene>
<evidence type="ECO:0000256" key="8">
    <source>
        <dbReference type="SAM" id="MobiDB-lite"/>
    </source>
</evidence>
<keyword evidence="6 7" id="KW-0472">Membrane</keyword>
<dbReference type="InterPro" id="IPR000515">
    <property type="entry name" value="MetI-like"/>
</dbReference>
<feature type="domain" description="ABC transmembrane type-1" evidence="9">
    <location>
        <begin position="104"/>
        <end position="332"/>
    </location>
</feature>
<evidence type="ECO:0000256" key="3">
    <source>
        <dbReference type="ARBA" id="ARBA00022475"/>
    </source>
</evidence>
<evidence type="ECO:0000256" key="2">
    <source>
        <dbReference type="ARBA" id="ARBA00022448"/>
    </source>
</evidence>
<organism evidence="10 11">
    <name type="scientific">Cellulomonas bogoriensis 69B4 = DSM 16987</name>
    <dbReference type="NCBI Taxonomy" id="1386082"/>
    <lineage>
        <taxon>Bacteria</taxon>
        <taxon>Bacillati</taxon>
        <taxon>Actinomycetota</taxon>
        <taxon>Actinomycetes</taxon>
        <taxon>Micrococcales</taxon>
        <taxon>Cellulomonadaceae</taxon>
        <taxon>Cellulomonas</taxon>
    </lineage>
</organism>
<dbReference type="Pfam" id="PF00528">
    <property type="entry name" value="BPD_transp_1"/>
    <property type="match status" value="1"/>
</dbReference>
<keyword evidence="3" id="KW-1003">Cell membrane</keyword>
<sequence>MSTASGRAATDVATAPPGESPGSPAPRKTPTWSERWGRFDHKVVPYLLISPFFILFAVFGLFPLAFNGVVAFRRWSLRNPAADGWAGFDQFTRLIGDDRFWNALGNTFGIFFLSTVPQLFMALIIASLLNRRLRAQSFFRVGILLPYVTPIVASTLVFSQVFGRDYGLANWVLGFLGVTTELGGGIIIDGVDWRATKLTSWIAIALMVNWKWIGYNALLYLAAMQSIPKDVYEAAALDGAGAWTQLWKITVPMIRPMVLFTVVISTINGLQLFTEPMLFDTNPQSASGGTRGQFQTVGVLIYQTGWKNGNLGYAAAMSWALFLIIVVLASFNAFLANKLGGGKR</sequence>
<evidence type="ECO:0000256" key="5">
    <source>
        <dbReference type="ARBA" id="ARBA00022989"/>
    </source>
</evidence>
<dbReference type="PROSITE" id="PS50928">
    <property type="entry name" value="ABC_TM1"/>
    <property type="match status" value="1"/>
</dbReference>